<keyword evidence="2" id="KW-0732">Signal</keyword>
<evidence type="ECO:0000313" key="3">
    <source>
        <dbReference type="EMBL" id="JAS56104.1"/>
    </source>
</evidence>
<feature type="compositionally biased region" description="Basic and acidic residues" evidence="1">
    <location>
        <begin position="58"/>
        <end position="68"/>
    </location>
</feature>
<name>A0A1B6G100_9HEMI</name>
<feature type="non-terminal residue" evidence="3">
    <location>
        <position position="1"/>
    </location>
</feature>
<proteinExistence type="predicted"/>
<feature type="signal peptide" evidence="2">
    <location>
        <begin position="1"/>
        <end position="27"/>
    </location>
</feature>
<gene>
    <name evidence="3" type="ORF">g.45725</name>
</gene>
<feature type="chain" id="PRO_5008583220" evidence="2">
    <location>
        <begin position="28"/>
        <end position="115"/>
    </location>
</feature>
<organism evidence="3">
    <name type="scientific">Cuerna arida</name>
    <dbReference type="NCBI Taxonomy" id="1464854"/>
    <lineage>
        <taxon>Eukaryota</taxon>
        <taxon>Metazoa</taxon>
        <taxon>Ecdysozoa</taxon>
        <taxon>Arthropoda</taxon>
        <taxon>Hexapoda</taxon>
        <taxon>Insecta</taxon>
        <taxon>Pterygota</taxon>
        <taxon>Neoptera</taxon>
        <taxon>Paraneoptera</taxon>
        <taxon>Hemiptera</taxon>
        <taxon>Auchenorrhyncha</taxon>
        <taxon>Membracoidea</taxon>
        <taxon>Cicadellidae</taxon>
        <taxon>Cicadellinae</taxon>
        <taxon>Proconiini</taxon>
        <taxon>Cuerna</taxon>
    </lineage>
</organism>
<accession>A0A1B6G100</accession>
<protein>
    <submittedName>
        <fullName evidence="3">Uncharacterized protein</fullName>
    </submittedName>
</protein>
<evidence type="ECO:0000256" key="1">
    <source>
        <dbReference type="SAM" id="MobiDB-lite"/>
    </source>
</evidence>
<reference evidence="3" key="1">
    <citation type="submission" date="2015-11" db="EMBL/GenBank/DDBJ databases">
        <title>De novo transcriptome assembly of four potential Pierce s Disease insect vectors from Arizona vineyards.</title>
        <authorList>
            <person name="Tassone E.E."/>
        </authorList>
    </citation>
    <scope>NUCLEOTIDE SEQUENCE</scope>
</reference>
<dbReference type="EMBL" id="GECZ01013665">
    <property type="protein sequence ID" value="JAS56104.1"/>
    <property type="molecule type" value="Transcribed_RNA"/>
</dbReference>
<sequence length="115" mass="11265">RCLPPPHPTMVAYKVTFLAVCIAVVSSDYAGGPPAPSASTSYGVPSDSYSPGYGSGGGHDHGGHETVKRHIHPSGGGCQQCCCGGGVAGGGIPYNTGGMAAPQPGYGGSGRGYQG</sequence>
<feature type="region of interest" description="Disordered" evidence="1">
    <location>
        <begin position="49"/>
        <end position="70"/>
    </location>
</feature>
<feature type="non-terminal residue" evidence="3">
    <location>
        <position position="115"/>
    </location>
</feature>
<evidence type="ECO:0000256" key="2">
    <source>
        <dbReference type="SAM" id="SignalP"/>
    </source>
</evidence>
<dbReference type="AlphaFoldDB" id="A0A1B6G100"/>